<dbReference type="EMBL" id="LNKD01000001">
    <property type="protein sequence ID" value="OSG88681.1"/>
    <property type="molecule type" value="Genomic_DNA"/>
</dbReference>
<dbReference type="RefSeq" id="WP_143240620.1">
    <property type="nucleotide sequence ID" value="NZ_LNKD01000001.1"/>
</dbReference>
<dbReference type="Proteomes" id="UP000193377">
    <property type="component" value="Unassembled WGS sequence"/>
</dbReference>
<sequence>MGKPGRKPMDITGQRFGKLTAEKYVPNTKKGSYWLCSCDCGNSVVVSLGNLKKGNTKSCGCLSKKGKPYGERPREKRNELSSTSKGRRRRANELCGKQFGRLTVLSFQGVNKNHHSVYLCRCSCGKTLSVVRNAITTGNTGSCGCLNAQKAHETSFKHGDASKNSPYVKLFYSWLLMIDRCDNPNNASYHNYGGRGIQVYAKWKDWNVFKHWAIDNGWKANSGLSIDRVDVDGDYEPDNCRWADAKTQSNNKRKSIRIVYGDKRISLYDWARLQGVSLDEAKKMFSPHVLENSSLPPKKKDEDMGKRRITKISEGMRIGYLTVLRPNGKDRSGHILYLCRCICGKEKNILASNLKSGGIKSCGCMKKQLISKAMKKHGDSTENSPYHRLYRIWNDMIHQRRIESYREQELIPVFKDWSNWQTFKDWALSHGYSDDKKLTRISYKEGYCPDNCVWRSEGEYVLHEF</sequence>
<protein>
    <recommendedName>
        <fullName evidence="4">AP2 domain-containing protein</fullName>
    </recommendedName>
</protein>
<feature type="compositionally biased region" description="Basic and acidic residues" evidence="1">
    <location>
        <begin position="68"/>
        <end position="79"/>
    </location>
</feature>
<evidence type="ECO:0000313" key="2">
    <source>
        <dbReference type="EMBL" id="OSG88681.1"/>
    </source>
</evidence>
<gene>
    <name evidence="2" type="ORF">B0487_1600</name>
</gene>
<comment type="caution">
    <text evidence="2">The sequence shown here is derived from an EMBL/GenBank/DDBJ whole genome shotgun (WGS) entry which is preliminary data.</text>
</comment>
<reference evidence="2 3" key="1">
    <citation type="journal article" date="2016" name="Sci. Rep.">
        <title>Evaluation of genetic diversity among strains of the human gut commensal Bifidobacterium adolescentis.</title>
        <authorList>
            <person name="Duranti S."/>
            <person name="Milani C."/>
            <person name="Lugli G.A."/>
            <person name="Mancabelli L."/>
            <person name="Turroni F."/>
            <person name="Ferrario C."/>
            <person name="Mangifesta M."/>
            <person name="Viappiani A."/>
            <person name="Sanchez B."/>
            <person name="Margolles A."/>
            <person name="van Sinderen D."/>
            <person name="Ventura M."/>
        </authorList>
    </citation>
    <scope>NUCLEOTIDE SEQUENCE [LARGE SCALE GENOMIC DNA]</scope>
    <source>
        <strain evidence="2 3">487B</strain>
    </source>
</reference>
<dbReference type="AlphaFoldDB" id="A0A1X2Z3F5"/>
<proteinExistence type="predicted"/>
<organism evidence="2 3">
    <name type="scientific">Bifidobacterium adolescentis</name>
    <dbReference type="NCBI Taxonomy" id="1680"/>
    <lineage>
        <taxon>Bacteria</taxon>
        <taxon>Bacillati</taxon>
        <taxon>Actinomycetota</taxon>
        <taxon>Actinomycetes</taxon>
        <taxon>Bifidobacteriales</taxon>
        <taxon>Bifidobacteriaceae</taxon>
        <taxon>Bifidobacterium</taxon>
    </lineage>
</organism>
<accession>A0A1X2Z3F5</accession>
<evidence type="ECO:0008006" key="4">
    <source>
        <dbReference type="Google" id="ProtNLM"/>
    </source>
</evidence>
<evidence type="ECO:0000313" key="3">
    <source>
        <dbReference type="Proteomes" id="UP000193377"/>
    </source>
</evidence>
<evidence type="ECO:0000256" key="1">
    <source>
        <dbReference type="SAM" id="MobiDB-lite"/>
    </source>
</evidence>
<feature type="region of interest" description="Disordered" evidence="1">
    <location>
        <begin position="67"/>
        <end position="91"/>
    </location>
</feature>
<name>A0A1X2Z3F5_BIFAD</name>